<keyword evidence="2" id="KW-0575">Peroxidase</keyword>
<keyword evidence="2" id="KW-0560">Oxidoreductase</keyword>
<accession>A0A5P2B3Q0</accession>
<proteinExistence type="predicted"/>
<dbReference type="EMBL" id="CP029193">
    <property type="protein sequence ID" value="QES25105.1"/>
    <property type="molecule type" value="Genomic_DNA"/>
</dbReference>
<dbReference type="Gene3D" id="1.20.1290.10">
    <property type="entry name" value="AhpD-like"/>
    <property type="match status" value="1"/>
</dbReference>
<dbReference type="OrthoDB" id="331146at2"/>
<name>A0A5P2B3Q0_STRVZ</name>
<dbReference type="Pfam" id="PF02627">
    <property type="entry name" value="CMD"/>
    <property type="match status" value="1"/>
</dbReference>
<keyword evidence="3" id="KW-1185">Reference proteome</keyword>
<dbReference type="PANTHER" id="PTHR34846:SF7">
    <property type="entry name" value="BLL7811 PROTEIN"/>
    <property type="match status" value="1"/>
</dbReference>
<evidence type="ECO:0000259" key="1">
    <source>
        <dbReference type="Pfam" id="PF02627"/>
    </source>
</evidence>
<dbReference type="GO" id="GO:0051920">
    <property type="term" value="F:peroxiredoxin activity"/>
    <property type="evidence" value="ECO:0007669"/>
    <property type="project" value="InterPro"/>
</dbReference>
<gene>
    <name evidence="2" type="ORF">DEJ47_00260</name>
</gene>
<dbReference type="InterPro" id="IPR029032">
    <property type="entry name" value="AhpD-like"/>
</dbReference>
<evidence type="ECO:0000313" key="3">
    <source>
        <dbReference type="Proteomes" id="UP000323046"/>
    </source>
</evidence>
<dbReference type="Proteomes" id="UP000323046">
    <property type="component" value="Chromosome"/>
</dbReference>
<reference evidence="2 3" key="1">
    <citation type="submission" date="2018-05" db="EMBL/GenBank/DDBJ databases">
        <title>Streptomyces venezuelae.</title>
        <authorList>
            <person name="Kim W."/>
            <person name="Lee N."/>
            <person name="Cho B.-K."/>
        </authorList>
    </citation>
    <scope>NUCLEOTIDE SEQUENCE [LARGE SCALE GENOMIC DNA]</scope>
    <source>
        <strain evidence="2 3">ATCC 14583</strain>
    </source>
</reference>
<evidence type="ECO:0000313" key="2">
    <source>
        <dbReference type="EMBL" id="QES25105.1"/>
    </source>
</evidence>
<dbReference type="AlphaFoldDB" id="A0A5P2B3Q0"/>
<dbReference type="InterPro" id="IPR003779">
    <property type="entry name" value="CMD-like"/>
</dbReference>
<feature type="domain" description="Carboxymuconolactone decarboxylase-like" evidence="1">
    <location>
        <begin position="13"/>
        <end position="92"/>
    </location>
</feature>
<dbReference type="RefSeq" id="WP_150163909.1">
    <property type="nucleotide sequence ID" value="NZ_CP029193.1"/>
</dbReference>
<sequence length="148" mass="16300">MPPRMNNPSLVVPDALQPLLDLTKVIGKVGVPQRTLDLIRLRVSQINGRVYTIPDDLGQAAEADARLPQVAEWREATCFTPAERAALALAEDATELSGREDAVPDEVWQDAAGHYTEEELASLVIHIGLVNCWNRINVATRQVPAAWR</sequence>
<organism evidence="2 3">
    <name type="scientific">Streptomyces venezuelae</name>
    <dbReference type="NCBI Taxonomy" id="54571"/>
    <lineage>
        <taxon>Bacteria</taxon>
        <taxon>Bacillati</taxon>
        <taxon>Actinomycetota</taxon>
        <taxon>Actinomycetes</taxon>
        <taxon>Kitasatosporales</taxon>
        <taxon>Streptomycetaceae</taxon>
        <taxon>Streptomyces</taxon>
    </lineage>
</organism>
<protein>
    <submittedName>
        <fullName evidence="2">Alkylhydroperoxidase</fullName>
    </submittedName>
</protein>
<dbReference type="PANTHER" id="PTHR34846">
    <property type="entry name" value="4-CARBOXYMUCONOLACTONE DECARBOXYLASE FAMILY PROTEIN (AFU_ORTHOLOGUE AFUA_6G11590)"/>
    <property type="match status" value="1"/>
</dbReference>
<dbReference type="SUPFAM" id="SSF69118">
    <property type="entry name" value="AhpD-like"/>
    <property type="match status" value="1"/>
</dbReference>